<dbReference type="EMBL" id="CP003108">
    <property type="protein sequence ID" value="AET70787.1"/>
    <property type="molecule type" value="Genomic_DNA"/>
</dbReference>
<reference evidence="2" key="1">
    <citation type="submission" date="2011-11" db="EMBL/GenBank/DDBJ databases">
        <title>Complete sequence of Desulfosporosinus orientis DSM 765.</title>
        <authorList>
            <person name="Lucas S."/>
            <person name="Han J."/>
            <person name="Lapidus A."/>
            <person name="Cheng J.-F."/>
            <person name="Goodwin L."/>
            <person name="Pitluck S."/>
            <person name="Peters L."/>
            <person name="Ovchinnikova G."/>
            <person name="Teshima H."/>
            <person name="Detter J.C."/>
            <person name="Han C."/>
            <person name="Tapia R."/>
            <person name="Land M."/>
            <person name="Hauser L."/>
            <person name="Kyrpides N."/>
            <person name="Ivanova N."/>
            <person name="Pagani I."/>
            <person name="Pester M."/>
            <person name="Spring S."/>
            <person name="Ollivier B."/>
            <person name="Rattei T."/>
            <person name="Klenk H.-P."/>
            <person name="Wagner M."/>
            <person name="Loy A."/>
            <person name="Woyke T."/>
        </authorList>
    </citation>
    <scope>NUCLEOTIDE SEQUENCE [LARGE SCALE GENOMIC DNA]</scope>
    <source>
        <strain evidence="2">ATCC 19365 / DSM 765 / NCIMB 8382 / VKM B-1628</strain>
    </source>
</reference>
<evidence type="ECO:0000313" key="2">
    <source>
        <dbReference type="Proteomes" id="UP000006346"/>
    </source>
</evidence>
<dbReference type="KEGG" id="dor:Desor_5411"/>
<dbReference type="HOGENOM" id="CLU_1658011_0_0_9"/>
<protein>
    <submittedName>
        <fullName evidence="1">Uncharacterized protein</fullName>
    </submittedName>
</protein>
<evidence type="ECO:0000313" key="1">
    <source>
        <dbReference type="EMBL" id="AET70787.1"/>
    </source>
</evidence>
<accession>G7WEH4</accession>
<organism evidence="1 2">
    <name type="scientific">Desulfosporosinus orientis (strain ATCC 19365 / DSM 765 / NCIMB 8382 / VKM B-1628 / Singapore I)</name>
    <name type="common">Desulfotomaculum orientis</name>
    <dbReference type="NCBI Taxonomy" id="768706"/>
    <lineage>
        <taxon>Bacteria</taxon>
        <taxon>Bacillati</taxon>
        <taxon>Bacillota</taxon>
        <taxon>Clostridia</taxon>
        <taxon>Eubacteriales</taxon>
        <taxon>Desulfitobacteriaceae</taxon>
        <taxon>Desulfosporosinus</taxon>
    </lineage>
</organism>
<dbReference type="Proteomes" id="UP000006346">
    <property type="component" value="Chromosome"/>
</dbReference>
<name>G7WEH4_DESOD</name>
<sequence length="159" mass="18588">MIATLRDPKTTSKDPRARLLRPQKRTHCMERRYKPPRRCGAAQPVVHIRYYPVVWRSSRTGEEASLGMLGTRRHCLRTDYPFLQTLSSHELAFLRGCGETARPRSTPFLKQCLPQSIRRSRYNFSFHQQPFIQSYRLPGFNARFHGRHIPCESEISFAA</sequence>
<proteinExistence type="predicted"/>
<gene>
    <name evidence="1" type="ordered locus">Desor_5411</name>
</gene>
<reference evidence="1 2" key="2">
    <citation type="journal article" date="2012" name="J. Bacteriol.">
        <title>Complete genome sequences of Desulfosporosinus orientis DSM765T, Desulfosporosinus youngiae DSM17734T, Desulfosporosinus meridiei DSM13257T, and Desulfosporosinus acidiphilus DSM22704T.</title>
        <authorList>
            <person name="Pester M."/>
            <person name="Brambilla E."/>
            <person name="Alazard D."/>
            <person name="Rattei T."/>
            <person name="Weinmaier T."/>
            <person name="Han J."/>
            <person name="Lucas S."/>
            <person name="Lapidus A."/>
            <person name="Cheng J.F."/>
            <person name="Goodwin L."/>
            <person name="Pitluck S."/>
            <person name="Peters L."/>
            <person name="Ovchinnikova G."/>
            <person name="Teshima H."/>
            <person name="Detter J.C."/>
            <person name="Han C.S."/>
            <person name="Tapia R."/>
            <person name="Land M.L."/>
            <person name="Hauser L."/>
            <person name="Kyrpides N.C."/>
            <person name="Ivanova N.N."/>
            <person name="Pagani I."/>
            <person name="Huntmann M."/>
            <person name="Wei C.L."/>
            <person name="Davenport K.W."/>
            <person name="Daligault H."/>
            <person name="Chain P.S."/>
            <person name="Chen A."/>
            <person name="Mavromatis K."/>
            <person name="Markowitz V."/>
            <person name="Szeto E."/>
            <person name="Mikhailova N."/>
            <person name="Pati A."/>
            <person name="Wagner M."/>
            <person name="Woyke T."/>
            <person name="Ollivier B."/>
            <person name="Klenk H.P."/>
            <person name="Spring S."/>
            <person name="Loy A."/>
        </authorList>
    </citation>
    <scope>NUCLEOTIDE SEQUENCE [LARGE SCALE GENOMIC DNA]</scope>
    <source>
        <strain evidence="2">ATCC 19365 / DSM 765 / NCIMB 8382 / VKM B-1628</strain>
    </source>
</reference>
<keyword evidence="2" id="KW-1185">Reference proteome</keyword>
<dbReference type="AlphaFoldDB" id="G7WEH4"/>